<dbReference type="InterPro" id="IPR036736">
    <property type="entry name" value="ACP-like_sf"/>
</dbReference>
<organism evidence="2">
    <name type="scientific">freshwater metagenome</name>
    <dbReference type="NCBI Taxonomy" id="449393"/>
    <lineage>
        <taxon>unclassified sequences</taxon>
        <taxon>metagenomes</taxon>
        <taxon>ecological metagenomes</taxon>
    </lineage>
</organism>
<dbReference type="EMBL" id="CAFBMC010000025">
    <property type="protein sequence ID" value="CAB4895087.1"/>
    <property type="molecule type" value="Genomic_DNA"/>
</dbReference>
<accession>A0A6J7SNR6</accession>
<name>A0A6J7SNR6_9ZZZZ</name>
<gene>
    <name evidence="1" type="ORF">UFOPK3495_00648</name>
    <name evidence="2" type="ORF">UFOPK4237_01429</name>
</gene>
<sequence>MMEAVAAAFARVLGHEVSLRADTPVEAYGPWLDIAVLVAVALKESTGIALSDAQLFLAQVAGDLATALEANSR</sequence>
<protein>
    <submittedName>
        <fullName evidence="2">Unannotated protein</fullName>
    </submittedName>
</protein>
<evidence type="ECO:0000313" key="1">
    <source>
        <dbReference type="EMBL" id="CAB4895087.1"/>
    </source>
</evidence>
<evidence type="ECO:0000313" key="2">
    <source>
        <dbReference type="EMBL" id="CAB5041970.1"/>
    </source>
</evidence>
<reference evidence="2" key="1">
    <citation type="submission" date="2020-05" db="EMBL/GenBank/DDBJ databases">
        <authorList>
            <person name="Chiriac C."/>
            <person name="Salcher M."/>
            <person name="Ghai R."/>
            <person name="Kavagutti S V."/>
        </authorList>
    </citation>
    <scope>NUCLEOTIDE SEQUENCE</scope>
</reference>
<proteinExistence type="predicted"/>
<dbReference type="EMBL" id="CAFBPZ010000121">
    <property type="protein sequence ID" value="CAB5041970.1"/>
    <property type="molecule type" value="Genomic_DNA"/>
</dbReference>
<dbReference type="AlphaFoldDB" id="A0A6J7SNR6"/>
<dbReference type="SUPFAM" id="SSF47336">
    <property type="entry name" value="ACP-like"/>
    <property type="match status" value="1"/>
</dbReference>